<name>A0ABW9RYU8_9BACT</name>
<keyword evidence="2" id="KW-1185">Reference proteome</keyword>
<protein>
    <submittedName>
        <fullName evidence="1">Uncharacterized protein</fullName>
    </submittedName>
</protein>
<organism evidence="1 2">
    <name type="scientific">Fulvivirga kasyanovii</name>
    <dbReference type="NCBI Taxonomy" id="396812"/>
    <lineage>
        <taxon>Bacteria</taxon>
        <taxon>Pseudomonadati</taxon>
        <taxon>Bacteroidota</taxon>
        <taxon>Cytophagia</taxon>
        <taxon>Cytophagales</taxon>
        <taxon>Fulvivirgaceae</taxon>
        <taxon>Fulvivirga</taxon>
    </lineage>
</organism>
<reference evidence="1 2" key="1">
    <citation type="submission" date="2019-02" db="EMBL/GenBank/DDBJ databases">
        <authorList>
            <person name="Goldberg S.R."/>
            <person name="Haltli B.A."/>
            <person name="Correa H."/>
            <person name="Russell K.G."/>
        </authorList>
    </citation>
    <scope>NUCLEOTIDE SEQUENCE [LARGE SCALE GENOMIC DNA]</scope>
    <source>
        <strain evidence="1 2">JCM 16186</strain>
    </source>
</reference>
<gene>
    <name evidence="1" type="ORF">E1163_25110</name>
</gene>
<evidence type="ECO:0000313" key="1">
    <source>
        <dbReference type="EMBL" id="MTI28260.1"/>
    </source>
</evidence>
<dbReference type="Proteomes" id="UP000798808">
    <property type="component" value="Unassembled WGS sequence"/>
</dbReference>
<sequence>MDIGKPSRSYRMHQAQELLKHKFHQNVVKSLASKLDIPHLRSGNATIRDNRGWRINEKSIEYCWLIGISKSFVGWCWLYSIKFNQNSFRKIHNPDELTQGIFTVDKEGKIGEFYQKHRPQDYADKIRRLTSYDLFDANRGLTLDGIGYEYLVFAPNAEIKISLNNPNSENWKVWENEVWRVGRELSLNSGIQVSKELFE</sequence>
<comment type="caution">
    <text evidence="1">The sequence shown here is derived from an EMBL/GenBank/DDBJ whole genome shotgun (WGS) entry which is preliminary data.</text>
</comment>
<proteinExistence type="predicted"/>
<accession>A0ABW9RYU8</accession>
<evidence type="ECO:0000313" key="2">
    <source>
        <dbReference type="Proteomes" id="UP000798808"/>
    </source>
</evidence>
<dbReference type="RefSeq" id="WP_155175617.1">
    <property type="nucleotide sequence ID" value="NZ_BAAAFL010000012.1"/>
</dbReference>
<dbReference type="EMBL" id="SMLW01000658">
    <property type="protein sequence ID" value="MTI28260.1"/>
    <property type="molecule type" value="Genomic_DNA"/>
</dbReference>